<gene>
    <name evidence="2" type="ORF">C2G38_2246914</name>
</gene>
<feature type="transmembrane region" description="Helical" evidence="1">
    <location>
        <begin position="12"/>
        <end position="34"/>
    </location>
</feature>
<sequence length="408" mass="46859">MFYFNRSTEPALFLLIRYLFTSIFCGLIFLYAYFSWSEFFLENNKPSIIINENLENITFPGFSICYAVTNPNDPYSGVQYNVIQNISCSKQFNNQNHSLCNEYFDLSDGCWTFTPNTNIKDFNNLCGEGLKDCYNMTSFSDNSSYFTYKQDYHDLIILNISLLGPPQLNSTSSGYIKMIFNQVFFTSEGQFNISNTSNIYTISLGQLSIVEFSLKVHQRFSSKFNAELGYYLMSTQKEAVLDADLKQLPLGSNSSYTLLAISPKTHLVRYEKENYSGIGNVFSKVGGFYTAISTIFILFFGHPKLSPWGLCQTCPCWRPFRKTFKDHFAKRYISRAGIPLVDDPRKLPSGAALEDRIAILETLLKEYYLETTYLDIIKETRDRYIELNNTYHTLEPSNNNNDSNESAS</sequence>
<dbReference type="EMBL" id="QKWP01000663">
    <property type="protein sequence ID" value="RIB16616.1"/>
    <property type="molecule type" value="Genomic_DNA"/>
</dbReference>
<dbReference type="AlphaFoldDB" id="A0A397VBF7"/>
<keyword evidence="1" id="KW-0472">Membrane</keyword>
<accession>A0A397VBF7</accession>
<evidence type="ECO:0008006" key="4">
    <source>
        <dbReference type="Google" id="ProtNLM"/>
    </source>
</evidence>
<evidence type="ECO:0000256" key="1">
    <source>
        <dbReference type="SAM" id="Phobius"/>
    </source>
</evidence>
<evidence type="ECO:0000313" key="2">
    <source>
        <dbReference type="EMBL" id="RIB16616.1"/>
    </source>
</evidence>
<keyword evidence="1" id="KW-0812">Transmembrane</keyword>
<organism evidence="2 3">
    <name type="scientific">Gigaspora rosea</name>
    <dbReference type="NCBI Taxonomy" id="44941"/>
    <lineage>
        <taxon>Eukaryota</taxon>
        <taxon>Fungi</taxon>
        <taxon>Fungi incertae sedis</taxon>
        <taxon>Mucoromycota</taxon>
        <taxon>Glomeromycotina</taxon>
        <taxon>Glomeromycetes</taxon>
        <taxon>Diversisporales</taxon>
        <taxon>Gigasporaceae</taxon>
        <taxon>Gigaspora</taxon>
    </lineage>
</organism>
<reference evidence="2 3" key="1">
    <citation type="submission" date="2018-06" db="EMBL/GenBank/DDBJ databases">
        <title>Comparative genomics reveals the genomic features of Rhizophagus irregularis, R. cerebriforme, R. diaphanum and Gigaspora rosea, and their symbiotic lifestyle signature.</title>
        <authorList>
            <person name="Morin E."/>
            <person name="San Clemente H."/>
            <person name="Chen E.C.H."/>
            <person name="De La Providencia I."/>
            <person name="Hainaut M."/>
            <person name="Kuo A."/>
            <person name="Kohler A."/>
            <person name="Murat C."/>
            <person name="Tang N."/>
            <person name="Roy S."/>
            <person name="Loubradou J."/>
            <person name="Henrissat B."/>
            <person name="Grigoriev I.V."/>
            <person name="Corradi N."/>
            <person name="Roux C."/>
            <person name="Martin F.M."/>
        </authorList>
    </citation>
    <scope>NUCLEOTIDE SEQUENCE [LARGE SCALE GENOMIC DNA]</scope>
    <source>
        <strain evidence="2 3">DAOM 194757</strain>
    </source>
</reference>
<proteinExistence type="predicted"/>
<comment type="caution">
    <text evidence="2">The sequence shown here is derived from an EMBL/GenBank/DDBJ whole genome shotgun (WGS) entry which is preliminary data.</text>
</comment>
<dbReference type="Proteomes" id="UP000266673">
    <property type="component" value="Unassembled WGS sequence"/>
</dbReference>
<name>A0A397VBF7_9GLOM</name>
<dbReference type="OrthoDB" id="2403806at2759"/>
<keyword evidence="1" id="KW-1133">Transmembrane helix</keyword>
<keyword evidence="3" id="KW-1185">Reference proteome</keyword>
<protein>
    <recommendedName>
        <fullName evidence="4">Transmembrane protein</fullName>
    </recommendedName>
</protein>
<evidence type="ECO:0000313" key="3">
    <source>
        <dbReference type="Proteomes" id="UP000266673"/>
    </source>
</evidence>